<dbReference type="STRING" id="45068.Llon_1407"/>
<evidence type="ECO:0000313" key="3">
    <source>
        <dbReference type="Proteomes" id="UP000054997"/>
    </source>
</evidence>
<feature type="region of interest" description="Disordered" evidence="1">
    <location>
        <begin position="300"/>
        <end position="320"/>
    </location>
</feature>
<keyword evidence="3" id="KW-1185">Reference proteome</keyword>
<dbReference type="AlphaFoldDB" id="A0A0W0VN10"/>
<evidence type="ECO:0000256" key="1">
    <source>
        <dbReference type="SAM" id="MobiDB-lite"/>
    </source>
</evidence>
<protein>
    <submittedName>
        <fullName evidence="2">Uncharacterized protein</fullName>
    </submittedName>
</protein>
<sequence length="320" mass="35930">MTLFASSKDKDLKFSDVKIITGKFGATIENLAKFSNLADQNLSQEIIAILSELNKINQLDPGTIQEEIIENLRARFNKLLSQNNLKQGHSSLSDVAFEALIDLAKFKPINKNDPISCDEIEEEDKIFVSTGHQFSLKNLIEYHNTRAYRGNPLGERYDSKWLLNPLTNDKFHPKDAVHIKTLADKKGIAIEHLRTQGEENSHLSNYGFFGSHGIPRANLINPIDYSHQESFPTIDFAALARLELAIEQLRGQMSAFNGNDDSLEDGLEDQSLPLPVIESATHLRNLGMTAQQARVQLLGFDGNDDSHEDEQEEPSFSLQQ</sequence>
<accession>A0A0W0VN10</accession>
<dbReference type="EMBL" id="LNYK01000016">
    <property type="protein sequence ID" value="KTD21309.1"/>
    <property type="molecule type" value="Genomic_DNA"/>
</dbReference>
<evidence type="ECO:0000313" key="2">
    <source>
        <dbReference type="EMBL" id="KTD21309.1"/>
    </source>
</evidence>
<name>A0A0W0VN10_9GAMM</name>
<feature type="compositionally biased region" description="Acidic residues" evidence="1">
    <location>
        <begin position="302"/>
        <end position="313"/>
    </location>
</feature>
<dbReference type="OrthoDB" id="9966140at2"/>
<reference evidence="2 3" key="1">
    <citation type="submission" date="2015-11" db="EMBL/GenBank/DDBJ databases">
        <title>Genomic analysis of 38 Legionella species identifies large and diverse effector repertoires.</title>
        <authorList>
            <person name="Burstein D."/>
            <person name="Amaro F."/>
            <person name="Zusman T."/>
            <person name="Lifshitz Z."/>
            <person name="Cohen O."/>
            <person name="Gilbert J.A."/>
            <person name="Pupko T."/>
            <person name="Shuman H.A."/>
            <person name="Segal G."/>
        </authorList>
    </citation>
    <scope>NUCLEOTIDE SEQUENCE [LARGE SCALE GENOMIC DNA]</scope>
    <source>
        <strain evidence="2 3">ATCC 49505</strain>
    </source>
</reference>
<comment type="caution">
    <text evidence="2">The sequence shown here is derived from an EMBL/GenBank/DDBJ whole genome shotgun (WGS) entry which is preliminary data.</text>
</comment>
<organism evidence="2 3">
    <name type="scientific">Legionella londiniensis</name>
    <dbReference type="NCBI Taxonomy" id="45068"/>
    <lineage>
        <taxon>Bacteria</taxon>
        <taxon>Pseudomonadati</taxon>
        <taxon>Pseudomonadota</taxon>
        <taxon>Gammaproteobacteria</taxon>
        <taxon>Legionellales</taxon>
        <taxon>Legionellaceae</taxon>
        <taxon>Legionella</taxon>
    </lineage>
</organism>
<dbReference type="RefSeq" id="WP_058529388.1">
    <property type="nucleotide sequence ID" value="NZ_CAAAHZ010000003.1"/>
</dbReference>
<dbReference type="Proteomes" id="UP000054997">
    <property type="component" value="Unassembled WGS sequence"/>
</dbReference>
<gene>
    <name evidence="2" type="ORF">Llon_1407</name>
</gene>
<dbReference type="PATRIC" id="fig|45068.5.peg.1519"/>
<proteinExistence type="predicted"/>